<keyword evidence="4" id="KW-1185">Reference proteome</keyword>
<evidence type="ECO:0000256" key="1">
    <source>
        <dbReference type="SAM" id="MobiDB-lite"/>
    </source>
</evidence>
<comment type="caution">
    <text evidence="3">The sequence shown here is derived from an EMBL/GenBank/DDBJ whole genome shotgun (WGS) entry which is preliminary data.</text>
</comment>
<dbReference type="Proteomes" id="UP001302949">
    <property type="component" value="Unassembled WGS sequence"/>
</dbReference>
<dbReference type="Gene3D" id="3.20.20.80">
    <property type="entry name" value="Glycosidases"/>
    <property type="match status" value="1"/>
</dbReference>
<name>A0ABU5QEJ2_9BACT</name>
<protein>
    <submittedName>
        <fullName evidence="3">T9SS type A sorting domain-containing protein</fullName>
    </submittedName>
</protein>
<dbReference type="RefSeq" id="WP_323298429.1">
    <property type="nucleotide sequence ID" value="NZ_JAYFUM010000025.1"/>
</dbReference>
<dbReference type="InterPro" id="IPR017853">
    <property type="entry name" value="GH"/>
</dbReference>
<gene>
    <name evidence="3" type="ORF">VB248_19130</name>
</gene>
<evidence type="ECO:0000313" key="4">
    <source>
        <dbReference type="Proteomes" id="UP001302949"/>
    </source>
</evidence>
<feature type="domain" description="Secretion system C-terminal sorting" evidence="2">
    <location>
        <begin position="1355"/>
        <end position="1430"/>
    </location>
</feature>
<dbReference type="EMBL" id="JAYFUM010000025">
    <property type="protein sequence ID" value="MEA5141275.1"/>
    <property type="molecule type" value="Genomic_DNA"/>
</dbReference>
<sequence>MEKLILFTLLFLASFVGFGQTATRVKISYITPSENTGMDYSPWLNDDLNSLVASAWGTANSKWVDVKLTLEKRTKLTKVSLYDGAGTFSDNPVTVYALDGTTKTQIGTFAGLTYNQFVDIIVSKPFDADAIIIRKYGNNIPQKVQIYGTAATTASTVTTPTVTTTPSTSTTTTTPATTPTTVAASRVKISTITPSENTGMDYTPWLNDDLNSLIASAWGTANSKWVDIKLTLEKRTKLTKVSLYDGAGTFSDNPVTVYALDGTTKTQIGTFAGLTYNQFVDIIVSKPFDVDAIIIRKYGNNVPQKVQIYGTAATTTSTVTTPTVTTTPSTSTTTTTPATTPTTVAASRVKISTITPSENTGMDYTPWLNDDLNSLIASAWGTANSKWVDIKLTLEKRTKLTKVSLYDGAGTFSDNPVTVYALDGTTQTQIGTFAGLTYNQFVDIIVSKPFDVDAIIIRKYGNNVPQKVQIYGTTATTTSNVTTTPVVTTPVVTTPVVTTPVAARIKISAIKAGENTGMDYTPWLNDDLNSLIASVWGDNSRWVDIRLTLEKRSKITKISLYDDAGTFTDNPVSIYALDGSKRTLLGVFEGLTYKQFVDIVVATPFDADAIIVHKYGNNIPQKVQVYGLAATTTATEALGDVVPLNNPVVVVTPPTTTNPVATTPVIEGTKIAIDGKRWYQLNNAPNGIGGLFDGVLGVSVEVGWGKIFNRWDAYYPLADDEEMTLKSIRFHDGQGIFTTDPMTLFIITDKWEKIQVAKFTGELYNDWVGPDPADPKNFVLKNPPTAKIRYLLINTYGNFPTEIELYGTHTPSKKVLAAAPKKNIKMKYGTGVNGFEWDFYDPFNAVNIDEKKLKAMKSFGGFRHYIDWHRLEASEGNYTFNPTFNGGWNYDAIYQRCKLEGIEVLACIQTAPDWLVNTHPEADRDHNISPAKYGRPVTEPSSYIEQAKVGFQFAARYGSNPNVDRSLLSVYSKPRWTLDNINEVKVGLGVVKYIECGNERDKWWKGRSSYQTAREHAANLSAFYDGHKNTMGPGVGVKNADPNMKVVMAGLAFAKTDYVRGMIDWCKEFRGYNPDGTVNVCWDVINYHLYSDNANSTQSGTSTRGSAPEISNAGQTAKDFVQMSHEYLNDMPVWISELGYDLNQGSPLKAIPIKDKSEYITQADWTLRSSLMYNRLGVERSFFYEVYDDNFANPIQFGSSGLVNPDASRRPAADYLYQTNKLMGDYVYMETISQDPLIDRYELNGKSAYVLMIPDEIGRTATYSLNLGNVSKANLYTPSLGVDSMKVTTLSSVAGKFSLTITETPMFLFPSEVANNVATTVPKTNSIMPTTEMNVKIVEKCTEKEQSLLYSLSTYPNPTIDYLLLSLENESSEQLEVKICDETMGRILYHNVFEKSSNTFTTKLDIRHLPAGSYVVEVIQGGDQITKKIIKVN</sequence>
<dbReference type="SUPFAM" id="SSF51445">
    <property type="entry name" value="(Trans)glycosidases"/>
    <property type="match status" value="1"/>
</dbReference>
<proteinExistence type="predicted"/>
<feature type="region of interest" description="Disordered" evidence="1">
    <location>
        <begin position="319"/>
        <end position="339"/>
    </location>
</feature>
<dbReference type="InterPro" id="IPR026444">
    <property type="entry name" value="Secre_tail"/>
</dbReference>
<accession>A0ABU5QEJ2</accession>
<dbReference type="NCBIfam" id="TIGR04183">
    <property type="entry name" value="Por_Secre_tail"/>
    <property type="match status" value="1"/>
</dbReference>
<dbReference type="Pfam" id="PF18962">
    <property type="entry name" value="Por_Secre_tail"/>
    <property type="match status" value="1"/>
</dbReference>
<evidence type="ECO:0000313" key="3">
    <source>
        <dbReference type="EMBL" id="MEA5141275.1"/>
    </source>
</evidence>
<organism evidence="3 4">
    <name type="scientific">Arcicella rigui</name>
    <dbReference type="NCBI Taxonomy" id="797020"/>
    <lineage>
        <taxon>Bacteria</taxon>
        <taxon>Pseudomonadati</taxon>
        <taxon>Bacteroidota</taxon>
        <taxon>Cytophagia</taxon>
        <taxon>Cytophagales</taxon>
        <taxon>Flectobacillaceae</taxon>
        <taxon>Arcicella</taxon>
    </lineage>
</organism>
<evidence type="ECO:0000259" key="2">
    <source>
        <dbReference type="Pfam" id="PF18962"/>
    </source>
</evidence>
<reference evidence="3 4" key="1">
    <citation type="submission" date="2023-12" db="EMBL/GenBank/DDBJ databases">
        <title>Novel species of the genus Arcicella isolated from rivers.</title>
        <authorList>
            <person name="Lu H."/>
        </authorList>
    </citation>
    <scope>NUCLEOTIDE SEQUENCE [LARGE SCALE GENOMIC DNA]</scope>
    <source>
        <strain evidence="3 4">KCTC 23307</strain>
    </source>
</reference>